<protein>
    <submittedName>
        <fullName evidence="1">Uncharacterized protein</fullName>
    </submittedName>
</protein>
<dbReference type="RefSeq" id="XP_018210997.1">
    <property type="nucleotide sequence ID" value="XM_018353365.1"/>
</dbReference>
<keyword evidence="2" id="KW-1185">Reference proteome</keyword>
<organism evidence="1 2">
    <name type="scientific">Ogataea polymorpha</name>
    <dbReference type="NCBI Taxonomy" id="460523"/>
    <lineage>
        <taxon>Eukaryota</taxon>
        <taxon>Fungi</taxon>
        <taxon>Dikarya</taxon>
        <taxon>Ascomycota</taxon>
        <taxon>Saccharomycotina</taxon>
        <taxon>Pichiomycetes</taxon>
        <taxon>Pichiales</taxon>
        <taxon>Pichiaceae</taxon>
        <taxon>Ogataea</taxon>
    </lineage>
</organism>
<reference evidence="1" key="2">
    <citation type="submission" date="2021-01" db="EMBL/GenBank/DDBJ databases">
        <authorList>
            <person name="Schikora-Tamarit M.A."/>
        </authorList>
    </citation>
    <scope>NUCLEOTIDE SEQUENCE</scope>
    <source>
        <strain evidence="1">NCAIM Y.01608</strain>
    </source>
</reference>
<dbReference type="EMBL" id="JAEUBD010000753">
    <property type="protein sequence ID" value="KAH3672564.1"/>
    <property type="molecule type" value="Genomic_DNA"/>
</dbReference>
<dbReference type="GO" id="GO:0031511">
    <property type="term" value="C:Mis6-Sim4 complex"/>
    <property type="evidence" value="ECO:0007669"/>
    <property type="project" value="InterPro"/>
</dbReference>
<gene>
    <name evidence="1" type="ORF">OGATHE_002209</name>
</gene>
<evidence type="ECO:0000313" key="2">
    <source>
        <dbReference type="Proteomes" id="UP000788993"/>
    </source>
</evidence>
<sequence length="252" mass="29492">MVTYEELKKVLNHQKKVVSKPLIFDKEVQRFVEQVESEAVSKTQIVRIINSTNRYLNKRYGQFFHRQSIVQIIQQVLNNEHALDLQRKQKLLALNEILMNFGSDTVVDVNGNYQDDRGSNNIDMNGMMRIKQEEILGMIDELPDPDNLTAQNDELLARYDELRSKLADNRAKLLRLQDKKKYYEKTRKLLSEMTDSTEDPDSTLQKNLVLNTNDQLVNEVSQTRIQLAMMKEKLQDPEFAAQLRKKLHIDLN</sequence>
<reference evidence="1" key="1">
    <citation type="journal article" date="2021" name="Open Biol.">
        <title>Shared evolutionary footprints suggest mitochondrial oxidative damage underlies multiple complex I losses in fungi.</title>
        <authorList>
            <person name="Schikora-Tamarit M.A."/>
            <person name="Marcet-Houben M."/>
            <person name="Nosek J."/>
            <person name="Gabaldon T."/>
        </authorList>
    </citation>
    <scope>NUCLEOTIDE SEQUENCE</scope>
    <source>
        <strain evidence="1">NCAIM Y.01608</strain>
    </source>
</reference>
<proteinExistence type="predicted"/>
<accession>A0A1B7SHW1</accession>
<dbReference type="Proteomes" id="UP000788993">
    <property type="component" value="Unassembled WGS sequence"/>
</dbReference>
<comment type="caution">
    <text evidence="1">The sequence shown here is derived from an EMBL/GenBank/DDBJ whole genome shotgun (WGS) entry which is preliminary data.</text>
</comment>
<dbReference type="InterPro" id="IPR025207">
    <property type="entry name" value="Sim4_Fta4"/>
</dbReference>
<name>A0A1B7SHW1_9ASCO</name>
<evidence type="ECO:0000313" key="1">
    <source>
        <dbReference type="EMBL" id="KAH3672564.1"/>
    </source>
</evidence>
<dbReference type="Pfam" id="PF13093">
    <property type="entry name" value="FTA4"/>
    <property type="match status" value="1"/>
</dbReference>
<dbReference type="AlphaFoldDB" id="A0A1B7SHW1"/>